<dbReference type="SUPFAM" id="SSF50630">
    <property type="entry name" value="Acid proteases"/>
    <property type="match status" value="1"/>
</dbReference>
<comment type="subcellular location">
    <subcellularLocation>
        <location evidence="1">Membrane</location>
        <topology evidence="1">Single-pass membrane protein</topology>
    </subcellularLocation>
</comment>
<keyword evidence="2 6" id="KW-0812">Transmembrane</keyword>
<feature type="compositionally biased region" description="Basic and acidic residues" evidence="5">
    <location>
        <begin position="468"/>
        <end position="488"/>
    </location>
</feature>
<dbReference type="PANTHER" id="PTHR15549:SF30">
    <property type="entry name" value="MID2 DOMAIN-CONTAINING PROTEIN"/>
    <property type="match status" value="1"/>
</dbReference>
<evidence type="ECO:0000259" key="7">
    <source>
        <dbReference type="PROSITE" id="PS51767"/>
    </source>
</evidence>
<name>A0AA43TYU0_9LECA</name>
<dbReference type="PROSITE" id="PS51767">
    <property type="entry name" value="PEPTIDASE_A1"/>
    <property type="match status" value="1"/>
</dbReference>
<protein>
    <recommendedName>
        <fullName evidence="7">Peptidase A1 domain-containing protein</fullName>
    </recommendedName>
</protein>
<feature type="compositionally biased region" description="Polar residues" evidence="5">
    <location>
        <begin position="661"/>
        <end position="685"/>
    </location>
</feature>
<dbReference type="EMBL" id="JAPUFD010000021">
    <property type="protein sequence ID" value="MDI1492764.1"/>
    <property type="molecule type" value="Genomic_DNA"/>
</dbReference>
<dbReference type="PANTHER" id="PTHR15549">
    <property type="entry name" value="PAIRED IMMUNOGLOBULIN-LIKE TYPE 2 RECEPTOR"/>
    <property type="match status" value="1"/>
</dbReference>
<evidence type="ECO:0000256" key="1">
    <source>
        <dbReference type="ARBA" id="ARBA00004167"/>
    </source>
</evidence>
<accession>A0AA43TYU0</accession>
<feature type="domain" description="Peptidase A1" evidence="7">
    <location>
        <begin position="24"/>
        <end position="370"/>
    </location>
</feature>
<reference evidence="8" key="1">
    <citation type="journal article" date="2023" name="Genome Biol. Evol.">
        <title>First Whole Genome Sequence and Flow Cytometry Genome Size Data for the Lichen-Forming Fungus Ramalina farinacea (Ascomycota).</title>
        <authorList>
            <person name="Llewellyn T."/>
            <person name="Mian S."/>
            <person name="Hill R."/>
            <person name="Leitch I.J."/>
            <person name="Gaya E."/>
        </authorList>
    </citation>
    <scope>NUCLEOTIDE SEQUENCE</scope>
    <source>
        <strain evidence="8">LIQ254RAFAR</strain>
    </source>
</reference>
<sequence length="822" mass="86900">MPTDPAPIAVQASGNFGGFDGPWSTSTISIGGQDLEVVASTDQSVTWAISPDACGSGTASNCSKVRGGLFDPSQSSSWFTKDVYKLNEAGNLGYDPSSNINNGTYGFDTLTLTGKSGVANISLDHQVIASTATSQFSLGSLGLSPAQVNFSQSSDSAPAYLSALKTKGEIPSLSWGYTAGAYYQGENGADSSLTLGGYDSSKFTPNNVSFMFNSNSMQQLQVGLQQITYGDSNGEKKLLSQGIFALIDSTVPYMWLPADACSKFEDAFGLAWDSIRNLYLVNETTHSTLTKTNPTLTFSLADSAMGGASVDIKFPYAAFDLIATPPLVKNQSRYFPLQRSPDDSSYTLGRTFLQEAYMITNYENSTFSVSQTVFDSTPSHLVPIAASANSSSPTGAAGVTKTTGNPTSSGSGGGGISTGAIAGLAIAIAIVGIIVAVVAFFCIRKRRRARRARDAAIRDQTAQGQEPDSEKKGAGDEELEHFDPHDGPEAASPAKKPNAGLFTSVNEVPETPQHHEMHGDQIFGVGTSRHPTELPGDRLSRSELGTPDPLQRQELPSPGEINRVLSFRSELSTPEPLYPNSELPTPDPSHELPSPSLNPTHPKSHPSPQMSAHNASAFNSPVLAAHKHLQPGSSAGSSPRHGPQRGISDDSIESPVLGQHDPSSLRSIAASTTAEPSHYDSTVSNPAAPGSRPGIRRPNALVQNGRVGSQDSDTWQTRLAEGASPGVSRFNTQRDRDAISIPSPAVSPEPAQQGIARRPVGAPPGTSDEDAKDEGEKVGLLSREQKGKFREDVEVDGSEHSGDSGRGYVKEKVDEIDRRSNE</sequence>
<dbReference type="Gene3D" id="2.40.70.10">
    <property type="entry name" value="Acid Proteases"/>
    <property type="match status" value="2"/>
</dbReference>
<feature type="transmembrane region" description="Helical" evidence="6">
    <location>
        <begin position="421"/>
        <end position="443"/>
    </location>
</feature>
<keyword evidence="9" id="KW-1185">Reference proteome</keyword>
<dbReference type="AlphaFoldDB" id="A0AA43TYU0"/>
<dbReference type="InterPro" id="IPR021109">
    <property type="entry name" value="Peptidase_aspartic_dom_sf"/>
</dbReference>
<feature type="compositionally biased region" description="Polar residues" evidence="5">
    <location>
        <begin position="595"/>
        <end position="619"/>
    </location>
</feature>
<keyword evidence="4 6" id="KW-0472">Membrane</keyword>
<gene>
    <name evidence="8" type="ORF">OHK93_004546</name>
</gene>
<dbReference type="GO" id="GO:0016020">
    <property type="term" value="C:membrane"/>
    <property type="evidence" value="ECO:0007669"/>
    <property type="project" value="UniProtKB-SubCell"/>
</dbReference>
<evidence type="ECO:0000256" key="5">
    <source>
        <dbReference type="SAM" id="MobiDB-lite"/>
    </source>
</evidence>
<evidence type="ECO:0000256" key="3">
    <source>
        <dbReference type="ARBA" id="ARBA00022989"/>
    </source>
</evidence>
<proteinExistence type="predicted"/>
<dbReference type="Proteomes" id="UP001161017">
    <property type="component" value="Unassembled WGS sequence"/>
</dbReference>
<organism evidence="8 9">
    <name type="scientific">Ramalina farinacea</name>
    <dbReference type="NCBI Taxonomy" id="258253"/>
    <lineage>
        <taxon>Eukaryota</taxon>
        <taxon>Fungi</taxon>
        <taxon>Dikarya</taxon>
        <taxon>Ascomycota</taxon>
        <taxon>Pezizomycotina</taxon>
        <taxon>Lecanoromycetes</taxon>
        <taxon>OSLEUM clade</taxon>
        <taxon>Lecanoromycetidae</taxon>
        <taxon>Lecanorales</taxon>
        <taxon>Lecanorineae</taxon>
        <taxon>Ramalinaceae</taxon>
        <taxon>Ramalina</taxon>
    </lineage>
</organism>
<feature type="region of interest" description="Disordered" evidence="5">
    <location>
        <begin position="452"/>
        <end position="822"/>
    </location>
</feature>
<evidence type="ECO:0000256" key="6">
    <source>
        <dbReference type="SAM" id="Phobius"/>
    </source>
</evidence>
<evidence type="ECO:0000256" key="2">
    <source>
        <dbReference type="ARBA" id="ARBA00022692"/>
    </source>
</evidence>
<evidence type="ECO:0000313" key="8">
    <source>
        <dbReference type="EMBL" id="MDI1492764.1"/>
    </source>
</evidence>
<comment type="caution">
    <text evidence="8">The sequence shown here is derived from an EMBL/GenBank/DDBJ whole genome shotgun (WGS) entry which is preliminary data.</text>
</comment>
<evidence type="ECO:0000313" key="9">
    <source>
        <dbReference type="Proteomes" id="UP001161017"/>
    </source>
</evidence>
<feature type="region of interest" description="Disordered" evidence="5">
    <location>
        <begin position="385"/>
        <end position="413"/>
    </location>
</feature>
<keyword evidence="3 6" id="KW-1133">Transmembrane helix</keyword>
<evidence type="ECO:0000256" key="4">
    <source>
        <dbReference type="ARBA" id="ARBA00023136"/>
    </source>
</evidence>
<dbReference type="InterPro" id="IPR034164">
    <property type="entry name" value="Pepsin-like_dom"/>
</dbReference>
<dbReference type="InterPro" id="IPR051694">
    <property type="entry name" value="Immunoregulatory_rcpt-like"/>
</dbReference>
<dbReference type="InterPro" id="IPR033121">
    <property type="entry name" value="PEPTIDASE_A1"/>
</dbReference>
<dbReference type="GO" id="GO:0071944">
    <property type="term" value="C:cell periphery"/>
    <property type="evidence" value="ECO:0007669"/>
    <property type="project" value="UniProtKB-ARBA"/>
</dbReference>
<dbReference type="CDD" id="cd05471">
    <property type="entry name" value="pepsin_like"/>
    <property type="match status" value="1"/>
</dbReference>
<feature type="compositionally biased region" description="Polar residues" evidence="5">
    <location>
        <begin position="706"/>
        <end position="717"/>
    </location>
</feature>
<dbReference type="Pfam" id="PF00026">
    <property type="entry name" value="Asp"/>
    <property type="match status" value="1"/>
</dbReference>
<feature type="compositionally biased region" description="Polar residues" evidence="5">
    <location>
        <begin position="387"/>
        <end position="407"/>
    </location>
</feature>
<feature type="compositionally biased region" description="Basic and acidic residues" evidence="5">
    <location>
        <begin position="530"/>
        <end position="541"/>
    </location>
</feature>
<feature type="compositionally biased region" description="Basic and acidic residues" evidence="5">
    <location>
        <begin position="783"/>
        <end position="822"/>
    </location>
</feature>